<name>A0A5C8HNA3_9MICO</name>
<reference evidence="1 2" key="1">
    <citation type="submission" date="2019-08" db="EMBL/GenBank/DDBJ databases">
        <authorList>
            <person name="Dong K."/>
        </authorList>
    </citation>
    <scope>NUCLEOTIDE SEQUENCE [LARGE SCALE GENOMIC DNA]</scope>
    <source>
        <strain evidence="1 2">M4-8</strain>
    </source>
</reference>
<accession>A0A5C8HNA3</accession>
<organism evidence="1 2">
    <name type="scientific">Microbacterium mitrae</name>
    <dbReference type="NCBI Taxonomy" id="664640"/>
    <lineage>
        <taxon>Bacteria</taxon>
        <taxon>Bacillati</taxon>
        <taxon>Actinomycetota</taxon>
        <taxon>Actinomycetes</taxon>
        <taxon>Micrococcales</taxon>
        <taxon>Microbacteriaceae</taxon>
        <taxon>Microbacterium</taxon>
    </lineage>
</organism>
<evidence type="ECO:0000313" key="1">
    <source>
        <dbReference type="EMBL" id="TXK05556.1"/>
    </source>
</evidence>
<proteinExistence type="predicted"/>
<dbReference type="Proteomes" id="UP000321196">
    <property type="component" value="Unassembled WGS sequence"/>
</dbReference>
<comment type="caution">
    <text evidence="1">The sequence shown here is derived from an EMBL/GenBank/DDBJ whole genome shotgun (WGS) entry which is preliminary data.</text>
</comment>
<evidence type="ECO:0000313" key="2">
    <source>
        <dbReference type="Proteomes" id="UP000321196"/>
    </source>
</evidence>
<gene>
    <name evidence="1" type="ORF">FVP60_00705</name>
</gene>
<keyword evidence="2" id="KW-1185">Reference proteome</keyword>
<dbReference type="EMBL" id="VRSW01000001">
    <property type="protein sequence ID" value="TXK05556.1"/>
    <property type="molecule type" value="Genomic_DNA"/>
</dbReference>
<evidence type="ECO:0008006" key="3">
    <source>
        <dbReference type="Google" id="ProtNLM"/>
    </source>
</evidence>
<dbReference type="RefSeq" id="WP_147824367.1">
    <property type="nucleotide sequence ID" value="NZ_BAAARG010000001.1"/>
</dbReference>
<dbReference type="OrthoDB" id="7066078at2"/>
<protein>
    <recommendedName>
        <fullName evidence="3">GAF domain-containing protein</fullName>
    </recommendedName>
</protein>
<dbReference type="AlphaFoldDB" id="A0A5C8HNA3"/>
<sequence>MDKSMIQSLSFAEAYDRARTNPGVTLFTISIVTADRHFVTRAYTSHEEVYPLGGLKPVGAVNPNAPTAYHPNRAAIVAVFPEQELILSLGGSAGINVPVVENGELIAAVNFFHDENVYSPAAVVEAEAITQALIPTIHMFRKSQH</sequence>